<sequence>MDRFPENWNSIFIRGLYEAWNRSPAASNITSIIEAYINVQYNALLDLASDNSLNFSFDWGGPPPGQLVPRAQVLALDVLNAGIGLATRPSSATSSFSTTSPGISSPALPPSTPSTQSSSSPGNKHNTPIIIGGTFTGAVIALIIVGGVFWLTKRGNGRPPNRTAPYMEGPEMSRFSGIDQFTAFPMSSISAATKGRRSQPLPHSIRVSVRIPRTPSDTPAELASTVPYIETTQEVAGRADTATTTGESDDPSQIPRLLERLNRAIARLPPNNTSRSLDIAELPPEYDEM</sequence>
<accession>A0AAD5UYJ3</accession>
<comment type="caution">
    <text evidence="3">The sequence shown here is derived from an EMBL/GenBank/DDBJ whole genome shotgun (WGS) entry which is preliminary data.</text>
</comment>
<gene>
    <name evidence="3" type="ORF">NLI96_g7756</name>
</gene>
<protein>
    <submittedName>
        <fullName evidence="3">Uncharacterized protein</fullName>
    </submittedName>
</protein>
<keyword evidence="4" id="KW-1185">Reference proteome</keyword>
<evidence type="ECO:0000256" key="1">
    <source>
        <dbReference type="SAM" id="MobiDB-lite"/>
    </source>
</evidence>
<feature type="compositionally biased region" description="Low complexity" evidence="1">
    <location>
        <begin position="90"/>
        <end position="106"/>
    </location>
</feature>
<feature type="region of interest" description="Disordered" evidence="1">
    <location>
        <begin position="269"/>
        <end position="289"/>
    </location>
</feature>
<keyword evidence="2" id="KW-0812">Transmembrane</keyword>
<reference evidence="3" key="1">
    <citation type="submission" date="2022-07" db="EMBL/GenBank/DDBJ databases">
        <title>Genome Sequence of Physisporinus lineatus.</title>
        <authorList>
            <person name="Buettner E."/>
        </authorList>
    </citation>
    <scope>NUCLEOTIDE SEQUENCE</scope>
    <source>
        <strain evidence="3">VT162</strain>
    </source>
</reference>
<dbReference type="EMBL" id="JANAWD010000329">
    <property type="protein sequence ID" value="KAJ3481289.1"/>
    <property type="molecule type" value="Genomic_DNA"/>
</dbReference>
<evidence type="ECO:0000313" key="3">
    <source>
        <dbReference type="EMBL" id="KAJ3481289.1"/>
    </source>
</evidence>
<dbReference type="AlphaFoldDB" id="A0AAD5UYJ3"/>
<name>A0AAD5UYJ3_9APHY</name>
<feature type="transmembrane region" description="Helical" evidence="2">
    <location>
        <begin position="129"/>
        <end position="152"/>
    </location>
</feature>
<organism evidence="3 4">
    <name type="scientific">Meripilus lineatus</name>
    <dbReference type="NCBI Taxonomy" id="2056292"/>
    <lineage>
        <taxon>Eukaryota</taxon>
        <taxon>Fungi</taxon>
        <taxon>Dikarya</taxon>
        <taxon>Basidiomycota</taxon>
        <taxon>Agaricomycotina</taxon>
        <taxon>Agaricomycetes</taxon>
        <taxon>Polyporales</taxon>
        <taxon>Meripilaceae</taxon>
        <taxon>Meripilus</taxon>
    </lineage>
</organism>
<dbReference type="Proteomes" id="UP001212997">
    <property type="component" value="Unassembled WGS sequence"/>
</dbReference>
<keyword evidence="2" id="KW-1133">Transmembrane helix</keyword>
<proteinExistence type="predicted"/>
<evidence type="ECO:0000256" key="2">
    <source>
        <dbReference type="SAM" id="Phobius"/>
    </source>
</evidence>
<keyword evidence="2" id="KW-0472">Membrane</keyword>
<feature type="region of interest" description="Disordered" evidence="1">
    <location>
        <begin position="88"/>
        <end position="125"/>
    </location>
</feature>
<evidence type="ECO:0000313" key="4">
    <source>
        <dbReference type="Proteomes" id="UP001212997"/>
    </source>
</evidence>